<dbReference type="EMBL" id="CAJNIZ010008903">
    <property type="protein sequence ID" value="CAE7273534.1"/>
    <property type="molecule type" value="Genomic_DNA"/>
</dbReference>
<evidence type="ECO:0000313" key="4">
    <source>
        <dbReference type="Proteomes" id="UP000649617"/>
    </source>
</evidence>
<protein>
    <recommendedName>
        <fullName evidence="1">methenyltetrahydrofolate cyclohydrolase</fullName>
        <ecNumber evidence="1">3.5.4.9</ecNumber>
    </recommendedName>
</protein>
<dbReference type="GO" id="GO:0004477">
    <property type="term" value="F:methenyltetrahydrofolate cyclohydrolase activity"/>
    <property type="evidence" value="ECO:0007669"/>
    <property type="project" value="UniProtKB-EC"/>
</dbReference>
<dbReference type="OrthoDB" id="5126881at2759"/>
<dbReference type="PANTHER" id="PTHR48099">
    <property type="entry name" value="C-1-TETRAHYDROFOLATE SYNTHASE, CYTOPLASMIC-RELATED"/>
    <property type="match status" value="1"/>
</dbReference>
<dbReference type="Pfam" id="PF02882">
    <property type="entry name" value="THF_DHG_CYH_C"/>
    <property type="match status" value="1"/>
</dbReference>
<accession>A0A812MST2</accession>
<feature type="domain" description="Tetrahydrofolate dehydrogenase/cyclohydrolase NAD(P)-binding" evidence="2">
    <location>
        <begin position="2"/>
        <end position="46"/>
    </location>
</feature>
<dbReference type="Proteomes" id="UP000649617">
    <property type="component" value="Unassembled WGS sequence"/>
</dbReference>
<dbReference type="SUPFAM" id="SSF51735">
    <property type="entry name" value="NAD(P)-binding Rossmann-fold domains"/>
    <property type="match status" value="1"/>
</dbReference>
<evidence type="ECO:0000259" key="2">
    <source>
        <dbReference type="Pfam" id="PF02882"/>
    </source>
</evidence>
<sequence length="111" mass="12248">MPVAQILQSMDATVTVCHSRTPCLERLVKEADIVVAALGKPEYVRSALSGMSLCQTSEAILLEPCATHLWQRQNTQDLIAFVRICSHSNLALRRRAKGYKKRTAARQASPA</sequence>
<dbReference type="Gene3D" id="3.40.50.720">
    <property type="entry name" value="NAD(P)-binding Rossmann-like Domain"/>
    <property type="match status" value="1"/>
</dbReference>
<evidence type="ECO:0000256" key="1">
    <source>
        <dbReference type="ARBA" id="ARBA00012776"/>
    </source>
</evidence>
<dbReference type="GO" id="GO:0004488">
    <property type="term" value="F:methylenetetrahydrofolate dehydrogenase (NADP+) activity"/>
    <property type="evidence" value="ECO:0007669"/>
    <property type="project" value="InterPro"/>
</dbReference>
<comment type="caution">
    <text evidence="3">The sequence shown here is derived from an EMBL/GenBank/DDBJ whole genome shotgun (WGS) entry which is preliminary data.</text>
</comment>
<dbReference type="GO" id="GO:0035999">
    <property type="term" value="P:tetrahydrofolate interconversion"/>
    <property type="evidence" value="ECO:0007669"/>
    <property type="project" value="TreeGrafter"/>
</dbReference>
<organism evidence="3 4">
    <name type="scientific">Symbiodinium pilosum</name>
    <name type="common">Dinoflagellate</name>
    <dbReference type="NCBI Taxonomy" id="2952"/>
    <lineage>
        <taxon>Eukaryota</taxon>
        <taxon>Sar</taxon>
        <taxon>Alveolata</taxon>
        <taxon>Dinophyceae</taxon>
        <taxon>Suessiales</taxon>
        <taxon>Symbiodiniaceae</taxon>
        <taxon>Symbiodinium</taxon>
    </lineage>
</organism>
<dbReference type="GO" id="GO:0005829">
    <property type="term" value="C:cytosol"/>
    <property type="evidence" value="ECO:0007669"/>
    <property type="project" value="TreeGrafter"/>
</dbReference>
<reference evidence="3" key="1">
    <citation type="submission" date="2021-02" db="EMBL/GenBank/DDBJ databases">
        <authorList>
            <person name="Dougan E. K."/>
            <person name="Rhodes N."/>
            <person name="Thang M."/>
            <person name="Chan C."/>
        </authorList>
    </citation>
    <scope>NUCLEOTIDE SEQUENCE</scope>
</reference>
<dbReference type="EC" id="3.5.4.9" evidence="1"/>
<dbReference type="InterPro" id="IPR020631">
    <property type="entry name" value="THF_DH/CycHdrlase_NAD-bd_dom"/>
</dbReference>
<dbReference type="PANTHER" id="PTHR48099:SF5">
    <property type="entry name" value="C-1-TETRAHYDROFOLATE SYNTHASE, CYTOPLASMIC"/>
    <property type="match status" value="1"/>
</dbReference>
<evidence type="ECO:0000313" key="3">
    <source>
        <dbReference type="EMBL" id="CAE7273534.1"/>
    </source>
</evidence>
<keyword evidence="4" id="KW-1185">Reference proteome</keyword>
<dbReference type="AlphaFoldDB" id="A0A812MST2"/>
<dbReference type="InterPro" id="IPR036291">
    <property type="entry name" value="NAD(P)-bd_dom_sf"/>
</dbReference>
<name>A0A812MST2_SYMPI</name>
<proteinExistence type="predicted"/>
<gene>
    <name evidence="3" type="primary">folD</name>
    <name evidence="3" type="ORF">SPIL2461_LOCUS6069</name>
</gene>